<reference evidence="2 3" key="1">
    <citation type="journal article" date="2024" name="Proc. Natl. Acad. Sci. U.S.A.">
        <title>The evolutionary genomics of adaptation to stress in wild rhizobium bacteria.</title>
        <authorList>
            <person name="Kehlet-Delgado H."/>
            <person name="Montoya A.P."/>
            <person name="Jensen K.T."/>
            <person name="Wendlandt C.E."/>
            <person name="Dexheimer C."/>
            <person name="Roberts M."/>
            <person name="Torres Martinez L."/>
            <person name="Friesen M.L."/>
            <person name="Griffitts J.S."/>
            <person name="Porter S.S."/>
        </authorList>
    </citation>
    <scope>NUCLEOTIDE SEQUENCE [LARGE SCALE GENOMIC DNA]</scope>
    <source>
        <strain evidence="2 3">M0729</strain>
    </source>
</reference>
<comment type="caution">
    <text evidence="2">The sequence shown here is derived from an EMBL/GenBank/DDBJ whole genome shotgun (WGS) entry which is preliminary data.</text>
</comment>
<evidence type="ECO:0000313" key="2">
    <source>
        <dbReference type="EMBL" id="MER8931828.1"/>
    </source>
</evidence>
<accession>A0ABV1Y9I0</accession>
<gene>
    <name evidence="2" type="ORF">NKI33_02445</name>
</gene>
<keyword evidence="3" id="KW-1185">Reference proteome</keyword>
<protein>
    <submittedName>
        <fullName evidence="2">Uncharacterized protein</fullName>
    </submittedName>
</protein>
<dbReference type="EMBL" id="JAMYPJ010000002">
    <property type="protein sequence ID" value="MER8931828.1"/>
    <property type="molecule type" value="Genomic_DNA"/>
</dbReference>
<evidence type="ECO:0000256" key="1">
    <source>
        <dbReference type="SAM" id="MobiDB-lite"/>
    </source>
</evidence>
<dbReference type="Proteomes" id="UP001464387">
    <property type="component" value="Unassembled WGS sequence"/>
</dbReference>
<proteinExistence type="predicted"/>
<organism evidence="2 3">
    <name type="scientific">Mesorhizobium opportunistum</name>
    <dbReference type="NCBI Taxonomy" id="593909"/>
    <lineage>
        <taxon>Bacteria</taxon>
        <taxon>Pseudomonadati</taxon>
        <taxon>Pseudomonadota</taxon>
        <taxon>Alphaproteobacteria</taxon>
        <taxon>Hyphomicrobiales</taxon>
        <taxon>Phyllobacteriaceae</taxon>
        <taxon>Mesorhizobium</taxon>
    </lineage>
</organism>
<sequence length="172" mass="19062">MTEAIHPPLDHLSLRREERFESFFFFLEREKSRPPRMSGIRVSRIPVAAALNAKRAAEAALLRNWVPPSKENDHPAVPVVMMIVVLPPELLEVVVMMMAVHAMGRRRADGAGERAGGDEDSDEARSESALEHDDLPDLLIEATHSPPSISRRSAGKGSKGEDFFGEARGSEW</sequence>
<dbReference type="RefSeq" id="WP_287268965.1">
    <property type="nucleotide sequence ID" value="NZ_JAMYMY010000007.1"/>
</dbReference>
<name>A0ABV1Y9I0_9HYPH</name>
<feature type="compositionally biased region" description="Basic and acidic residues" evidence="1">
    <location>
        <begin position="106"/>
        <end position="135"/>
    </location>
</feature>
<evidence type="ECO:0000313" key="3">
    <source>
        <dbReference type="Proteomes" id="UP001464387"/>
    </source>
</evidence>
<feature type="region of interest" description="Disordered" evidence="1">
    <location>
        <begin position="105"/>
        <end position="172"/>
    </location>
</feature>